<dbReference type="EMBL" id="JAQQWM010000003">
    <property type="protein sequence ID" value="KAK8071879.1"/>
    <property type="molecule type" value="Genomic_DNA"/>
</dbReference>
<protein>
    <recommendedName>
        <fullName evidence="7">Rhodopsin domain-containing protein</fullName>
    </recommendedName>
</protein>
<dbReference type="PANTHER" id="PTHR33048:SF105">
    <property type="match status" value="1"/>
</dbReference>
<keyword evidence="3 6" id="KW-1133">Transmembrane helix</keyword>
<comment type="subcellular location">
    <subcellularLocation>
        <location evidence="1">Membrane</location>
        <topology evidence="1">Multi-pass membrane protein</topology>
    </subcellularLocation>
</comment>
<feature type="transmembrane region" description="Helical" evidence="6">
    <location>
        <begin position="118"/>
        <end position="139"/>
    </location>
</feature>
<feature type="transmembrane region" description="Helical" evidence="6">
    <location>
        <begin position="151"/>
        <end position="172"/>
    </location>
</feature>
<evidence type="ECO:0000256" key="6">
    <source>
        <dbReference type="SAM" id="Phobius"/>
    </source>
</evidence>
<evidence type="ECO:0000256" key="3">
    <source>
        <dbReference type="ARBA" id="ARBA00022989"/>
    </source>
</evidence>
<evidence type="ECO:0000256" key="4">
    <source>
        <dbReference type="ARBA" id="ARBA00023136"/>
    </source>
</evidence>
<name>A0ABR1VKW0_9PEZI</name>
<evidence type="ECO:0000313" key="9">
    <source>
        <dbReference type="Proteomes" id="UP001446871"/>
    </source>
</evidence>
<feature type="transmembrane region" description="Helical" evidence="6">
    <location>
        <begin position="203"/>
        <end position="223"/>
    </location>
</feature>
<dbReference type="Pfam" id="PF20684">
    <property type="entry name" value="Fung_rhodopsin"/>
    <property type="match status" value="1"/>
</dbReference>
<organism evidence="8 9">
    <name type="scientific">Apiospora saccharicola</name>
    <dbReference type="NCBI Taxonomy" id="335842"/>
    <lineage>
        <taxon>Eukaryota</taxon>
        <taxon>Fungi</taxon>
        <taxon>Dikarya</taxon>
        <taxon>Ascomycota</taxon>
        <taxon>Pezizomycotina</taxon>
        <taxon>Sordariomycetes</taxon>
        <taxon>Xylariomycetidae</taxon>
        <taxon>Amphisphaeriales</taxon>
        <taxon>Apiosporaceae</taxon>
        <taxon>Apiospora</taxon>
    </lineage>
</organism>
<feature type="transmembrane region" description="Helical" evidence="6">
    <location>
        <begin position="235"/>
        <end position="256"/>
    </location>
</feature>
<evidence type="ECO:0000256" key="5">
    <source>
        <dbReference type="ARBA" id="ARBA00038359"/>
    </source>
</evidence>
<evidence type="ECO:0000259" key="7">
    <source>
        <dbReference type="Pfam" id="PF20684"/>
    </source>
</evidence>
<accession>A0ABR1VKW0</accession>
<dbReference type="Proteomes" id="UP001446871">
    <property type="component" value="Unassembled WGS sequence"/>
</dbReference>
<dbReference type="InterPro" id="IPR049326">
    <property type="entry name" value="Rhodopsin_dom_fungi"/>
</dbReference>
<feature type="domain" description="Rhodopsin" evidence="7">
    <location>
        <begin position="39"/>
        <end position="317"/>
    </location>
</feature>
<reference evidence="8 9" key="1">
    <citation type="submission" date="2023-01" db="EMBL/GenBank/DDBJ databases">
        <title>Analysis of 21 Apiospora genomes using comparative genomics revels a genus with tremendous synthesis potential of carbohydrate active enzymes and secondary metabolites.</title>
        <authorList>
            <person name="Sorensen T."/>
        </authorList>
    </citation>
    <scope>NUCLEOTIDE SEQUENCE [LARGE SCALE GENOMIC DNA]</scope>
    <source>
        <strain evidence="8 9">CBS 83171</strain>
    </source>
</reference>
<keyword evidence="9" id="KW-1185">Reference proteome</keyword>
<keyword evidence="2 6" id="KW-0812">Transmembrane</keyword>
<evidence type="ECO:0000313" key="8">
    <source>
        <dbReference type="EMBL" id="KAK8071879.1"/>
    </source>
</evidence>
<proteinExistence type="inferred from homology"/>
<evidence type="ECO:0000256" key="1">
    <source>
        <dbReference type="ARBA" id="ARBA00004141"/>
    </source>
</evidence>
<comment type="similarity">
    <text evidence="5">Belongs to the SAT4 family.</text>
</comment>
<gene>
    <name evidence="8" type="ORF">PG996_005227</name>
</gene>
<sequence>MSDPRPAAVQEAVAIAAAIRASNTELWTLYAFALAATALRTYSRVKFVGICDLRADDYLVWVAIALYTTLSTLAYVDINYGQGLANNGMIDAQRESLDLNSMEYDLRVFGSKVQVAGWTIYGCLICSLKLAVLFFYIRLTEGIGPWFRKRILAGFALVMGTWLACMITLYSVCRPLHKYWQIVPDPGNACQGAISRPLLWVNLTASVLTDICLIMIPLPMLWGSGLKLSKKIASSFVLSAGIFVLICSVVKTSYLATASRKSSICPLSFPALSSALTSWPVKQDSVNGAQLAGAWGTREAFTSVVTTNLPMLFPLLKNWFRPLLSTFSSSKSSNTTGSNLTVFKTIGGSDGLRPRDIIPRKLEPASSKNKHDITLVQSDSQERIVDKGAYVREIEISA</sequence>
<feature type="transmembrane region" description="Helical" evidence="6">
    <location>
        <begin position="12"/>
        <end position="37"/>
    </location>
</feature>
<dbReference type="PANTHER" id="PTHR33048">
    <property type="entry name" value="PTH11-LIKE INTEGRAL MEMBRANE PROTEIN (AFU_ORTHOLOGUE AFUA_5G11245)"/>
    <property type="match status" value="1"/>
</dbReference>
<comment type="caution">
    <text evidence="8">The sequence shown here is derived from an EMBL/GenBank/DDBJ whole genome shotgun (WGS) entry which is preliminary data.</text>
</comment>
<feature type="transmembrane region" description="Helical" evidence="6">
    <location>
        <begin position="58"/>
        <end position="76"/>
    </location>
</feature>
<keyword evidence="4 6" id="KW-0472">Membrane</keyword>
<dbReference type="InterPro" id="IPR052337">
    <property type="entry name" value="SAT4-like"/>
</dbReference>
<evidence type="ECO:0000256" key="2">
    <source>
        <dbReference type="ARBA" id="ARBA00022692"/>
    </source>
</evidence>